<feature type="domain" description="Fe2OG dioxygenase" evidence="8">
    <location>
        <begin position="97"/>
        <end position="231"/>
    </location>
</feature>
<evidence type="ECO:0000256" key="5">
    <source>
        <dbReference type="ARBA" id="ARBA00023002"/>
    </source>
</evidence>
<evidence type="ECO:0000256" key="6">
    <source>
        <dbReference type="ARBA" id="ARBA00023004"/>
    </source>
</evidence>
<evidence type="ECO:0000256" key="1">
    <source>
        <dbReference type="ARBA" id="ARBA00004123"/>
    </source>
</evidence>
<keyword evidence="5" id="KW-0560">Oxidoreductase</keyword>
<dbReference type="GO" id="GO:0046872">
    <property type="term" value="F:metal ion binding"/>
    <property type="evidence" value="ECO:0007669"/>
    <property type="project" value="UniProtKB-KW"/>
</dbReference>
<evidence type="ECO:0000256" key="7">
    <source>
        <dbReference type="ARBA" id="ARBA00023242"/>
    </source>
</evidence>
<organism evidence="9 10">
    <name type="scientific">Lineolata rhizophorae</name>
    <dbReference type="NCBI Taxonomy" id="578093"/>
    <lineage>
        <taxon>Eukaryota</taxon>
        <taxon>Fungi</taxon>
        <taxon>Dikarya</taxon>
        <taxon>Ascomycota</taxon>
        <taxon>Pezizomycotina</taxon>
        <taxon>Dothideomycetes</taxon>
        <taxon>Dothideomycetes incertae sedis</taxon>
        <taxon>Lineolatales</taxon>
        <taxon>Lineolataceae</taxon>
        <taxon>Lineolata</taxon>
    </lineage>
</organism>
<name>A0A6A6NW58_9PEZI</name>
<dbReference type="EMBL" id="MU001685">
    <property type="protein sequence ID" value="KAF2455966.1"/>
    <property type="molecule type" value="Genomic_DNA"/>
</dbReference>
<dbReference type="InterPro" id="IPR037151">
    <property type="entry name" value="AlkB-like_sf"/>
</dbReference>
<dbReference type="Gene3D" id="2.60.120.590">
    <property type="entry name" value="Alpha-ketoglutarate-dependent dioxygenase AlkB-like"/>
    <property type="match status" value="1"/>
</dbReference>
<dbReference type="PANTHER" id="PTHR46030">
    <property type="entry name" value="ALPHA-KETOGLUTARATE-DEPENDENT DIOXYGENASE ALKB HOMOLOG 6"/>
    <property type="match status" value="1"/>
</dbReference>
<keyword evidence="3" id="KW-0479">Metal-binding</keyword>
<keyword evidence="10" id="KW-1185">Reference proteome</keyword>
<sequence length="249" mass="27657">MAADFADFDLSQRRISSLTPEIFYIPNFISADEEAQLLGKIPPNRWIVLTHRRLQAHPSQLARNNTLLRAPLPPWLTDPVVPRFERLGIFSDTPHRAPNHVLLNEYKPGEGIMPHEDGLAYAGVVATVSLGSTLVLDIYSKRDGTRMKEPKDRSQNGPKVISRILQEPRSLLVTKGGAYADYLHGIAPVTQDTDLNPSTVANWSLLGNPTAFESGTSKRETRISLTYRDVLKVSDAASRILGKKNILVK</sequence>
<evidence type="ECO:0000256" key="3">
    <source>
        <dbReference type="ARBA" id="ARBA00022723"/>
    </source>
</evidence>
<gene>
    <name evidence="9" type="ORF">BDY21DRAFT_386814</name>
</gene>
<dbReference type="Proteomes" id="UP000799766">
    <property type="component" value="Unassembled WGS sequence"/>
</dbReference>
<evidence type="ECO:0000256" key="2">
    <source>
        <dbReference type="ARBA" id="ARBA00007879"/>
    </source>
</evidence>
<dbReference type="AlphaFoldDB" id="A0A6A6NW58"/>
<keyword evidence="6" id="KW-0408">Iron</keyword>
<comment type="similarity">
    <text evidence="2">Belongs to the alkB family.</text>
</comment>
<reference evidence="9" key="1">
    <citation type="journal article" date="2020" name="Stud. Mycol.">
        <title>101 Dothideomycetes genomes: a test case for predicting lifestyles and emergence of pathogens.</title>
        <authorList>
            <person name="Haridas S."/>
            <person name="Albert R."/>
            <person name="Binder M."/>
            <person name="Bloem J."/>
            <person name="Labutti K."/>
            <person name="Salamov A."/>
            <person name="Andreopoulos B."/>
            <person name="Baker S."/>
            <person name="Barry K."/>
            <person name="Bills G."/>
            <person name="Bluhm B."/>
            <person name="Cannon C."/>
            <person name="Castanera R."/>
            <person name="Culley D."/>
            <person name="Daum C."/>
            <person name="Ezra D."/>
            <person name="Gonzalez J."/>
            <person name="Henrissat B."/>
            <person name="Kuo A."/>
            <person name="Liang C."/>
            <person name="Lipzen A."/>
            <person name="Lutzoni F."/>
            <person name="Magnuson J."/>
            <person name="Mondo S."/>
            <person name="Nolan M."/>
            <person name="Ohm R."/>
            <person name="Pangilinan J."/>
            <person name="Park H.-J."/>
            <person name="Ramirez L."/>
            <person name="Alfaro M."/>
            <person name="Sun H."/>
            <person name="Tritt A."/>
            <person name="Yoshinaga Y."/>
            <person name="Zwiers L.-H."/>
            <person name="Turgeon B."/>
            <person name="Goodwin S."/>
            <person name="Spatafora J."/>
            <person name="Crous P."/>
            <person name="Grigoriev I."/>
        </authorList>
    </citation>
    <scope>NUCLEOTIDE SEQUENCE</scope>
    <source>
        <strain evidence="9">ATCC 16933</strain>
    </source>
</reference>
<dbReference type="GO" id="GO:0005634">
    <property type="term" value="C:nucleus"/>
    <property type="evidence" value="ECO:0007669"/>
    <property type="project" value="UniProtKB-SubCell"/>
</dbReference>
<evidence type="ECO:0000313" key="10">
    <source>
        <dbReference type="Proteomes" id="UP000799766"/>
    </source>
</evidence>
<evidence type="ECO:0000259" key="8">
    <source>
        <dbReference type="PROSITE" id="PS51471"/>
    </source>
</evidence>
<keyword evidence="7" id="KW-0539">Nucleus</keyword>
<protein>
    <recommendedName>
        <fullName evidence="8">Fe2OG dioxygenase domain-containing protein</fullName>
    </recommendedName>
</protein>
<dbReference type="Pfam" id="PF13532">
    <property type="entry name" value="2OG-FeII_Oxy_2"/>
    <property type="match status" value="1"/>
</dbReference>
<comment type="subcellular location">
    <subcellularLocation>
        <location evidence="1">Nucleus</location>
    </subcellularLocation>
</comment>
<dbReference type="PANTHER" id="PTHR46030:SF1">
    <property type="entry name" value="ALPHA-KETOGLUTARATE-DEPENDENT DIOXYGENASE ALKB HOMOLOG 6"/>
    <property type="match status" value="1"/>
</dbReference>
<evidence type="ECO:0000313" key="9">
    <source>
        <dbReference type="EMBL" id="KAF2455966.1"/>
    </source>
</evidence>
<proteinExistence type="inferred from homology"/>
<keyword evidence="4" id="KW-0223">Dioxygenase</keyword>
<dbReference type="OrthoDB" id="412814at2759"/>
<dbReference type="InterPro" id="IPR032862">
    <property type="entry name" value="ALKBH6"/>
</dbReference>
<evidence type="ECO:0000256" key="4">
    <source>
        <dbReference type="ARBA" id="ARBA00022964"/>
    </source>
</evidence>
<dbReference type="GO" id="GO:0051213">
    <property type="term" value="F:dioxygenase activity"/>
    <property type="evidence" value="ECO:0007669"/>
    <property type="project" value="UniProtKB-KW"/>
</dbReference>
<dbReference type="SUPFAM" id="SSF51197">
    <property type="entry name" value="Clavaminate synthase-like"/>
    <property type="match status" value="1"/>
</dbReference>
<dbReference type="InterPro" id="IPR005123">
    <property type="entry name" value="Oxoglu/Fe-dep_dioxygenase_dom"/>
</dbReference>
<dbReference type="InterPro" id="IPR027450">
    <property type="entry name" value="AlkB-like"/>
</dbReference>
<accession>A0A6A6NW58</accession>
<dbReference type="PROSITE" id="PS51471">
    <property type="entry name" value="FE2OG_OXY"/>
    <property type="match status" value="1"/>
</dbReference>